<dbReference type="AlphaFoldDB" id="A0AA41R0G5"/>
<accession>A0AA41R0G5</accession>
<gene>
    <name evidence="1" type="ORF">MRX98_03930</name>
</gene>
<dbReference type="Pfam" id="PF04267">
    <property type="entry name" value="SoxD"/>
    <property type="match status" value="1"/>
</dbReference>
<organism evidence="1 2">
    <name type="scientific">Desulfatitalea alkaliphila</name>
    <dbReference type="NCBI Taxonomy" id="2929485"/>
    <lineage>
        <taxon>Bacteria</taxon>
        <taxon>Pseudomonadati</taxon>
        <taxon>Thermodesulfobacteriota</taxon>
        <taxon>Desulfobacteria</taxon>
        <taxon>Desulfobacterales</taxon>
        <taxon>Desulfosarcinaceae</taxon>
        <taxon>Desulfatitalea</taxon>
    </lineage>
</organism>
<dbReference type="RefSeq" id="WP_246903177.1">
    <property type="nucleotide sequence ID" value="NZ_JALJRB010000003.1"/>
</dbReference>
<proteinExistence type="predicted"/>
<dbReference type="GO" id="GO:0046653">
    <property type="term" value="P:tetrahydrofolate metabolic process"/>
    <property type="evidence" value="ECO:0007669"/>
    <property type="project" value="InterPro"/>
</dbReference>
<name>A0AA41R0G5_9BACT</name>
<evidence type="ECO:0000313" key="2">
    <source>
        <dbReference type="Proteomes" id="UP001165427"/>
    </source>
</evidence>
<sequence>MALNLNCPICGPRSGYEFRFGGEDKGPRPAEEGATTALWLAYAHLNRNVAGVQREWWCHKDGCGTWFRVCRDTVTNCEVPTVDTL</sequence>
<dbReference type="Gene3D" id="3.30.2270.10">
    <property type="entry name" value="Folate-binding superfamily"/>
    <property type="match status" value="1"/>
</dbReference>
<reference evidence="1" key="1">
    <citation type="submission" date="2022-04" db="EMBL/GenBank/DDBJ databases">
        <title>Desulfatitalea alkaliphila sp. nov., a novel anaerobic sulfate-reducing bacterium isolated from terrestrial mud volcano, Taman Peninsula, Russia.</title>
        <authorList>
            <person name="Khomyakova M.A."/>
            <person name="Merkel A.Y."/>
            <person name="Slobodkin A.I."/>
        </authorList>
    </citation>
    <scope>NUCLEOTIDE SEQUENCE</scope>
    <source>
        <strain evidence="1">M08but</strain>
    </source>
</reference>
<dbReference type="InterPro" id="IPR006279">
    <property type="entry name" value="SoxD"/>
</dbReference>
<dbReference type="Proteomes" id="UP001165427">
    <property type="component" value="Unassembled WGS sequence"/>
</dbReference>
<dbReference type="GO" id="GO:0008115">
    <property type="term" value="F:sarcosine oxidase activity"/>
    <property type="evidence" value="ECO:0007669"/>
    <property type="project" value="InterPro"/>
</dbReference>
<evidence type="ECO:0000313" key="1">
    <source>
        <dbReference type="EMBL" id="MCJ8499713.1"/>
    </source>
</evidence>
<dbReference type="InterPro" id="IPR038561">
    <property type="entry name" value="SoxD_sf"/>
</dbReference>
<dbReference type="EMBL" id="JALJRB010000003">
    <property type="protein sequence ID" value="MCJ8499713.1"/>
    <property type="molecule type" value="Genomic_DNA"/>
</dbReference>
<comment type="caution">
    <text evidence="1">The sequence shown here is derived from an EMBL/GenBank/DDBJ whole genome shotgun (WGS) entry which is preliminary data.</text>
</comment>
<keyword evidence="2" id="KW-1185">Reference proteome</keyword>
<protein>
    <submittedName>
        <fullName evidence="1">Sarcosine oxidase subunit delta</fullName>
    </submittedName>
</protein>